<dbReference type="InterPro" id="IPR006076">
    <property type="entry name" value="FAD-dep_OxRdtase"/>
</dbReference>
<dbReference type="AlphaFoldDB" id="A0A437P9Z6"/>
<protein>
    <submittedName>
        <fullName evidence="4">FAD-binding oxidoreductase</fullName>
    </submittedName>
</protein>
<sequence>MTPRDADVIVVGGGLMGAATAFFLRRRGRSVVVLERDRVGQHASGTNFGNVRRQGRFLPQLPLANRAREIWGRLPELIGEDVEFLPTGHLRLACTPEEVGRMEAYARDCRPYGLDLELMSANALRVRFPYLGREAVAGSFSPHDGHANPRLAAPAFARAARRLGATIVEGAEVAAIEKAGEDFSVETADGRRYRAPVVQICAGAWGGQLSARFGEPVPLTPRGPQMGVTEPVPYAVKPVVGVWAEGEAGIYFRQVARGNVVFGGGVWGEVDMVRRRAALDPVSTLGQLPHLRRAMPAFGQLAVIRTWSGIEGYVADRLPVMGASATTPGLYYAFGFSGHGFQLGPAVGEVMAELIDRGRSAVPIDPFGIARFRDAV</sequence>
<dbReference type="Gene3D" id="3.30.9.10">
    <property type="entry name" value="D-Amino Acid Oxidase, subunit A, domain 2"/>
    <property type="match status" value="1"/>
</dbReference>
<keyword evidence="1" id="KW-0560">Oxidoreductase</keyword>
<name>A0A437P9Z6_9HYPH</name>
<dbReference type="RefSeq" id="WP_127728536.1">
    <property type="nucleotide sequence ID" value="NZ_SACP01000007.1"/>
</dbReference>
<dbReference type="EMBL" id="SACP01000007">
    <property type="protein sequence ID" value="RVU19099.1"/>
    <property type="molecule type" value="Genomic_DNA"/>
</dbReference>
<comment type="caution">
    <text evidence="4">The sequence shown here is derived from an EMBL/GenBank/DDBJ whole genome shotgun (WGS) entry which is preliminary data.</text>
</comment>
<evidence type="ECO:0000259" key="3">
    <source>
        <dbReference type="Pfam" id="PF01266"/>
    </source>
</evidence>
<dbReference type="GO" id="GO:0005737">
    <property type="term" value="C:cytoplasm"/>
    <property type="evidence" value="ECO:0007669"/>
    <property type="project" value="TreeGrafter"/>
</dbReference>
<dbReference type="InterPro" id="IPR036188">
    <property type="entry name" value="FAD/NAD-bd_sf"/>
</dbReference>
<evidence type="ECO:0000256" key="1">
    <source>
        <dbReference type="ARBA" id="ARBA00023002"/>
    </source>
</evidence>
<evidence type="ECO:0000313" key="5">
    <source>
        <dbReference type="Proteomes" id="UP000286997"/>
    </source>
</evidence>
<proteinExistence type="predicted"/>
<feature type="transmembrane region" description="Helical" evidence="2">
    <location>
        <begin position="6"/>
        <end position="24"/>
    </location>
</feature>
<keyword evidence="2" id="KW-0812">Transmembrane</keyword>
<keyword evidence="2" id="KW-0472">Membrane</keyword>
<dbReference type="GO" id="GO:0016491">
    <property type="term" value="F:oxidoreductase activity"/>
    <property type="evidence" value="ECO:0007669"/>
    <property type="project" value="UniProtKB-KW"/>
</dbReference>
<dbReference type="Pfam" id="PF01266">
    <property type="entry name" value="DAO"/>
    <property type="match status" value="1"/>
</dbReference>
<keyword evidence="5" id="KW-1185">Reference proteome</keyword>
<dbReference type="PANTHER" id="PTHR13847">
    <property type="entry name" value="SARCOSINE DEHYDROGENASE-RELATED"/>
    <property type="match status" value="1"/>
</dbReference>
<dbReference type="Gene3D" id="3.50.50.60">
    <property type="entry name" value="FAD/NAD(P)-binding domain"/>
    <property type="match status" value="1"/>
</dbReference>
<evidence type="ECO:0000256" key="2">
    <source>
        <dbReference type="SAM" id="Phobius"/>
    </source>
</evidence>
<organism evidence="4 5">
    <name type="scientific">Methylobacterium oryzihabitans</name>
    <dbReference type="NCBI Taxonomy" id="2499852"/>
    <lineage>
        <taxon>Bacteria</taxon>
        <taxon>Pseudomonadati</taxon>
        <taxon>Pseudomonadota</taxon>
        <taxon>Alphaproteobacteria</taxon>
        <taxon>Hyphomicrobiales</taxon>
        <taxon>Methylobacteriaceae</taxon>
        <taxon>Methylobacterium</taxon>
    </lineage>
</organism>
<evidence type="ECO:0000313" key="4">
    <source>
        <dbReference type="EMBL" id="RVU19099.1"/>
    </source>
</evidence>
<dbReference type="Proteomes" id="UP000286997">
    <property type="component" value="Unassembled WGS sequence"/>
</dbReference>
<gene>
    <name evidence="4" type="ORF">EOE48_09400</name>
</gene>
<feature type="domain" description="FAD dependent oxidoreductase" evidence="3">
    <location>
        <begin position="7"/>
        <end position="354"/>
    </location>
</feature>
<keyword evidence="2" id="KW-1133">Transmembrane helix</keyword>
<dbReference type="PANTHER" id="PTHR13847:SF287">
    <property type="entry name" value="FAD-DEPENDENT OXIDOREDUCTASE DOMAIN-CONTAINING PROTEIN 1"/>
    <property type="match status" value="1"/>
</dbReference>
<dbReference type="OrthoDB" id="9815989at2"/>
<accession>A0A437P9Z6</accession>
<reference evidence="4 5" key="1">
    <citation type="submission" date="2019-01" db="EMBL/GenBank/DDBJ databases">
        <authorList>
            <person name="Chen W.-M."/>
        </authorList>
    </citation>
    <scope>NUCLEOTIDE SEQUENCE [LARGE SCALE GENOMIC DNA]</scope>
    <source>
        <strain evidence="4 5">TER-1</strain>
    </source>
</reference>
<dbReference type="SUPFAM" id="SSF51905">
    <property type="entry name" value="FAD/NAD(P)-binding domain"/>
    <property type="match status" value="1"/>
</dbReference>